<dbReference type="SMART" id="SM00530">
    <property type="entry name" value="HTH_XRE"/>
    <property type="match status" value="1"/>
</dbReference>
<dbReference type="CDD" id="cd00093">
    <property type="entry name" value="HTH_XRE"/>
    <property type="match status" value="1"/>
</dbReference>
<accession>A0A0G0C2L2</accession>
<dbReference type="Gene3D" id="1.10.260.40">
    <property type="entry name" value="lambda repressor-like DNA-binding domains"/>
    <property type="match status" value="1"/>
</dbReference>
<dbReference type="PANTHER" id="PTHR46797">
    <property type="entry name" value="HTH-TYPE TRANSCRIPTIONAL REGULATOR"/>
    <property type="match status" value="1"/>
</dbReference>
<keyword evidence="1" id="KW-0238">DNA-binding</keyword>
<dbReference type="STRING" id="1618350.UR67_C0001G0250"/>
<feature type="domain" description="HTH cro/C1-type" evidence="2">
    <location>
        <begin position="14"/>
        <end position="67"/>
    </location>
</feature>
<protein>
    <submittedName>
        <fullName evidence="3">Helix-turn-helix domain protein</fullName>
    </submittedName>
</protein>
<dbReference type="PANTHER" id="PTHR46797:SF1">
    <property type="entry name" value="METHYLPHOSPHONATE SYNTHASE"/>
    <property type="match status" value="1"/>
</dbReference>
<dbReference type="InterPro" id="IPR010982">
    <property type="entry name" value="Lambda_DNA-bd_dom_sf"/>
</dbReference>
<sequence>MFKEENVKQIGEKVQKFRISKGLTQQQLELEIGASNGHISKVESGQINPTKETLLKITKVLDLTDKQAMYLIGIQQDRVNSEEVKLAINETDSYLKLSKYPSFLEDDYLFIHNWNKKILNLFRVNSIFANMFKGRNMLEIMLQPQFKKAMKKERWETLFLNDLVFFMRYTNYELSKNTKVTTDLINYLTINYIEFHQYWIKAQEKYNNTNILSDNSIYFIKDVGEVCHYMSAINLVRYPRFRIVEYIPQNF</sequence>
<dbReference type="EMBL" id="LBQB01000001">
    <property type="protein sequence ID" value="KKP70341.1"/>
    <property type="molecule type" value="Genomic_DNA"/>
</dbReference>
<organism evidence="3 4">
    <name type="scientific">candidate division CPR3 bacterium GW2011_GWF2_35_18</name>
    <dbReference type="NCBI Taxonomy" id="1618350"/>
    <lineage>
        <taxon>Bacteria</taxon>
        <taxon>Bacteria division CPR3</taxon>
    </lineage>
</organism>
<dbReference type="PROSITE" id="PS50943">
    <property type="entry name" value="HTH_CROC1"/>
    <property type="match status" value="1"/>
</dbReference>
<name>A0A0G0C2L2_UNCC3</name>
<evidence type="ECO:0000259" key="2">
    <source>
        <dbReference type="PROSITE" id="PS50943"/>
    </source>
</evidence>
<dbReference type="InterPro" id="IPR050807">
    <property type="entry name" value="TransReg_Diox_bact_type"/>
</dbReference>
<dbReference type="SUPFAM" id="SSF47413">
    <property type="entry name" value="lambda repressor-like DNA-binding domains"/>
    <property type="match status" value="1"/>
</dbReference>
<dbReference type="Pfam" id="PF01381">
    <property type="entry name" value="HTH_3"/>
    <property type="match status" value="1"/>
</dbReference>
<dbReference type="AlphaFoldDB" id="A0A0G0C2L2"/>
<dbReference type="InterPro" id="IPR001387">
    <property type="entry name" value="Cro/C1-type_HTH"/>
</dbReference>
<reference evidence="3 4" key="1">
    <citation type="journal article" date="2015" name="Nature">
        <title>rRNA introns, odd ribosomes, and small enigmatic genomes across a large radiation of phyla.</title>
        <authorList>
            <person name="Brown C.T."/>
            <person name="Hug L.A."/>
            <person name="Thomas B.C."/>
            <person name="Sharon I."/>
            <person name="Castelle C.J."/>
            <person name="Singh A."/>
            <person name="Wilkins M.J."/>
            <person name="Williams K.H."/>
            <person name="Banfield J.F."/>
        </authorList>
    </citation>
    <scope>NUCLEOTIDE SEQUENCE [LARGE SCALE GENOMIC DNA]</scope>
</reference>
<dbReference type="Gene3D" id="3.30.450.180">
    <property type="match status" value="1"/>
</dbReference>
<dbReference type="Proteomes" id="UP000034581">
    <property type="component" value="Unassembled WGS sequence"/>
</dbReference>
<gene>
    <name evidence="3" type="ORF">UR67_C0001G0250</name>
</gene>
<dbReference type="GO" id="GO:0003700">
    <property type="term" value="F:DNA-binding transcription factor activity"/>
    <property type="evidence" value="ECO:0007669"/>
    <property type="project" value="TreeGrafter"/>
</dbReference>
<proteinExistence type="predicted"/>
<evidence type="ECO:0000256" key="1">
    <source>
        <dbReference type="ARBA" id="ARBA00023125"/>
    </source>
</evidence>
<dbReference type="GO" id="GO:0003677">
    <property type="term" value="F:DNA binding"/>
    <property type="evidence" value="ECO:0007669"/>
    <property type="project" value="UniProtKB-KW"/>
</dbReference>
<evidence type="ECO:0000313" key="4">
    <source>
        <dbReference type="Proteomes" id="UP000034581"/>
    </source>
</evidence>
<comment type="caution">
    <text evidence="3">The sequence shown here is derived from an EMBL/GenBank/DDBJ whole genome shotgun (WGS) entry which is preliminary data.</text>
</comment>
<evidence type="ECO:0000313" key="3">
    <source>
        <dbReference type="EMBL" id="KKP70341.1"/>
    </source>
</evidence>
<dbReference type="GO" id="GO:0005829">
    <property type="term" value="C:cytosol"/>
    <property type="evidence" value="ECO:0007669"/>
    <property type="project" value="TreeGrafter"/>
</dbReference>